<evidence type="ECO:0008006" key="3">
    <source>
        <dbReference type="Google" id="ProtNLM"/>
    </source>
</evidence>
<evidence type="ECO:0000313" key="1">
    <source>
        <dbReference type="EMBL" id="KZN49756.1"/>
    </source>
</evidence>
<accession>A0A167DYH2</accession>
<proteinExistence type="predicted"/>
<dbReference type="EMBL" id="AUXZ01000080">
    <property type="protein sequence ID" value="KZN49756.1"/>
    <property type="molecule type" value="Genomic_DNA"/>
</dbReference>
<dbReference type="RefSeq" id="WP_063362372.1">
    <property type="nucleotide sequence ID" value="NZ_AUXZ01000080.1"/>
</dbReference>
<dbReference type="Proteomes" id="UP000076503">
    <property type="component" value="Unassembled WGS sequence"/>
</dbReference>
<dbReference type="OrthoDB" id="9908000at2"/>
<gene>
    <name evidence="1" type="ORF">N476_18360</name>
</gene>
<dbReference type="PATRIC" id="fig|1365251.3.peg.2978"/>
<sequence length="149" mass="16468">MTITNLPNGWTEKVLALKYRSTNEQNIQFVQLIDQAEGNCNLDVCCLLLSLFVDGDDDGVLESVSSVLASAEPTDYISALMAELPRLVDDNVTDWAEVMVGQAIDEHLNLVKSISLKQPDNVKSALKSIISDSDFKDFYPNSSEIEKLL</sequence>
<dbReference type="AlphaFoldDB" id="A0A167DYH2"/>
<evidence type="ECO:0000313" key="2">
    <source>
        <dbReference type="Proteomes" id="UP000076503"/>
    </source>
</evidence>
<name>A0A167DYH2_9GAMM</name>
<reference evidence="1 2" key="1">
    <citation type="submission" date="2013-07" db="EMBL/GenBank/DDBJ databases">
        <title>Comparative Genomic and Metabolomic Analysis of Twelve Strains of Pseudoalteromonas luteoviolacea.</title>
        <authorList>
            <person name="Vynne N.G."/>
            <person name="Mansson M."/>
            <person name="Gram L."/>
        </authorList>
    </citation>
    <scope>NUCLEOTIDE SEQUENCE [LARGE SCALE GENOMIC DNA]</scope>
    <source>
        <strain evidence="1 2">H33</strain>
    </source>
</reference>
<protein>
    <recommendedName>
        <fullName evidence="3">Immunity protein 30 domain-containing protein</fullName>
    </recommendedName>
</protein>
<organism evidence="1 2">
    <name type="scientific">Pseudoalteromonas luteoviolacea H33</name>
    <dbReference type="NCBI Taxonomy" id="1365251"/>
    <lineage>
        <taxon>Bacteria</taxon>
        <taxon>Pseudomonadati</taxon>
        <taxon>Pseudomonadota</taxon>
        <taxon>Gammaproteobacteria</taxon>
        <taxon>Alteromonadales</taxon>
        <taxon>Pseudoalteromonadaceae</taxon>
        <taxon>Pseudoalteromonas</taxon>
    </lineage>
</organism>
<comment type="caution">
    <text evidence="1">The sequence shown here is derived from an EMBL/GenBank/DDBJ whole genome shotgun (WGS) entry which is preliminary data.</text>
</comment>